<name>A0AAD1UHX5_EUPCR</name>
<sequence length="1170" mass="136081">MLNSNNVVRYEFLKVARSISSLLYKTEEIQNLENSINEKVTEILTESDENIRMKEVLTILQLILCQSEHLPAMIIQELFNSLLLIINSVTLLVKTCEGNQAELKESVKTICLAILNWEFKQGEDHYESIKKHQEEYILLKSQEIIIQCLRSGLLKHDIGHIIFEYFFTQATKEEFKLQSDKHESVFSSGETVIGEIMRNNLYIVVDTLLAEKEENFSMIQDINKKTEKLINNAQAESKYYQDQFEIYLRVYQLILYKIDFYSQSEEETQKRGEKIANYFHRISESLFCLLSFCSELDNPGNDIYSLIYLIFDNICEFADKYPTQICYREEIEVLMYRILIRPLGFRDEEDAKLLTEEEKAQTSKNESEDQERYISTKMCLRITDFISTKPNFLAKMFMLYDCQPYSSKLAVKLIRSFSQVYRSYFTLQTGSNDILIIEDSVKSQIKYLEIVSSFLKRLDAKPLTKDSEEKLSEILSNKEKVYKVEKSLQENGRKGVKEAIENYIGQDSSAISQKLGEVLLYSRRIHVGNVLELIGHKKETDLLVEFMNQFEPLIKDLNAEQSLRKFLTSFRLAGVEGQVVERVLEYFGKFYYKSHLNFGTDEGIVKFANEKEAFDFMYLLLMLHTCHHNPNIENKTSFKWFVDSVKDMCKESFSEMQEKDLREIFESVELFEFDSPTTRLLFDKKFSTESLPIELYARTKIFTEATIDLKENEFLSCLSFESSQRLFHFNNNFCVPDSLLDLAKGHISELIFSDVKKLLTENLESENFIQLFDKLFEICSTFGQDKILEEILSKMYDQVGWSKNYEELSHSELNLISCLFTYLCKWASRLPTIAPNVSSILSFCYENDLTNDAVDVKAEIAEFIDKIEDITSADAQSGIFSSFLPSVFGSSTPNKHLYDELREELKLVEPESEVVSKFKMDLDLSLIDGIQLQKISSSLMNISKTEFNIFYPALIYNLITSNTGEACYILLESLPIYITNCLAFPEKPYISEYEELKFKIQKYYICENVIKILLHFHKDHESSKDTAYFTSKRTIKTLIQNIFEDIGCYEVDFLCSLSDVISQTLKSEHASECPEEAARVQTLNDEIFCLLVNLMYTLNERSRGNTSVQKLQASKSQEEQKEDQKKSKGNVKELLDQYFKIESNRTSEDEEESIRKKITRINNSAMKLVS</sequence>
<dbReference type="GO" id="GO:0005085">
    <property type="term" value="F:guanyl-nucleotide exchange factor activity"/>
    <property type="evidence" value="ECO:0007669"/>
    <property type="project" value="InterPro"/>
</dbReference>
<dbReference type="Pfam" id="PF01369">
    <property type="entry name" value="Sec7"/>
    <property type="match status" value="1"/>
</dbReference>
<dbReference type="EMBL" id="CAMPGE010009369">
    <property type="protein sequence ID" value="CAI2368236.1"/>
    <property type="molecule type" value="Genomic_DNA"/>
</dbReference>
<dbReference type="AlphaFoldDB" id="A0AAD1UHX5"/>
<evidence type="ECO:0000313" key="3">
    <source>
        <dbReference type="EMBL" id="CAI2368236.1"/>
    </source>
</evidence>
<dbReference type="SMART" id="SM00222">
    <property type="entry name" value="Sec7"/>
    <property type="match status" value="1"/>
</dbReference>
<dbReference type="PROSITE" id="PS50190">
    <property type="entry name" value="SEC7"/>
    <property type="match status" value="1"/>
</dbReference>
<dbReference type="InterPro" id="IPR000904">
    <property type="entry name" value="Sec7_dom"/>
</dbReference>
<keyword evidence="4" id="KW-1185">Reference proteome</keyword>
<dbReference type="Proteomes" id="UP001295684">
    <property type="component" value="Unassembled WGS sequence"/>
</dbReference>
<feature type="compositionally biased region" description="Basic and acidic residues" evidence="1">
    <location>
        <begin position="1116"/>
        <end position="1130"/>
    </location>
</feature>
<proteinExistence type="predicted"/>
<gene>
    <name evidence="3" type="ORF">ECRASSUSDP1_LOCUS9527</name>
</gene>
<reference evidence="3" key="1">
    <citation type="submission" date="2023-07" db="EMBL/GenBank/DDBJ databases">
        <authorList>
            <consortium name="AG Swart"/>
            <person name="Singh M."/>
            <person name="Singh A."/>
            <person name="Seah K."/>
            <person name="Emmerich C."/>
        </authorList>
    </citation>
    <scope>NUCLEOTIDE SEQUENCE</scope>
    <source>
        <strain evidence="3">DP1</strain>
    </source>
</reference>
<evidence type="ECO:0000256" key="1">
    <source>
        <dbReference type="SAM" id="MobiDB-lite"/>
    </source>
</evidence>
<feature type="region of interest" description="Disordered" evidence="1">
    <location>
        <begin position="1107"/>
        <end position="1130"/>
    </location>
</feature>
<dbReference type="InterPro" id="IPR023394">
    <property type="entry name" value="Sec7_C_sf"/>
</dbReference>
<evidence type="ECO:0000259" key="2">
    <source>
        <dbReference type="PROSITE" id="PS50190"/>
    </source>
</evidence>
<accession>A0AAD1UHX5</accession>
<dbReference type="InterPro" id="IPR035999">
    <property type="entry name" value="Sec7_dom_sf"/>
</dbReference>
<dbReference type="Gene3D" id="1.10.1000.11">
    <property type="entry name" value="Arf Nucleotide-binding Site Opener,domain 2"/>
    <property type="match status" value="1"/>
</dbReference>
<dbReference type="PANTHER" id="PTHR10663">
    <property type="entry name" value="GUANYL-NUCLEOTIDE EXCHANGE FACTOR"/>
    <property type="match status" value="1"/>
</dbReference>
<feature type="domain" description="SEC7" evidence="2">
    <location>
        <begin position="470"/>
        <end position="671"/>
    </location>
</feature>
<dbReference type="SUPFAM" id="SSF48425">
    <property type="entry name" value="Sec7 domain"/>
    <property type="match status" value="1"/>
</dbReference>
<protein>
    <recommendedName>
        <fullName evidence="2">SEC7 domain-containing protein</fullName>
    </recommendedName>
</protein>
<comment type="caution">
    <text evidence="3">The sequence shown here is derived from an EMBL/GenBank/DDBJ whole genome shotgun (WGS) entry which is preliminary data.</text>
</comment>
<dbReference type="GO" id="GO:0032012">
    <property type="term" value="P:regulation of ARF protein signal transduction"/>
    <property type="evidence" value="ECO:0007669"/>
    <property type="project" value="InterPro"/>
</dbReference>
<evidence type="ECO:0000313" key="4">
    <source>
        <dbReference type="Proteomes" id="UP001295684"/>
    </source>
</evidence>
<organism evidence="3 4">
    <name type="scientific">Euplotes crassus</name>
    <dbReference type="NCBI Taxonomy" id="5936"/>
    <lineage>
        <taxon>Eukaryota</taxon>
        <taxon>Sar</taxon>
        <taxon>Alveolata</taxon>
        <taxon>Ciliophora</taxon>
        <taxon>Intramacronucleata</taxon>
        <taxon>Spirotrichea</taxon>
        <taxon>Hypotrichia</taxon>
        <taxon>Euplotida</taxon>
        <taxon>Euplotidae</taxon>
        <taxon>Moneuplotes</taxon>
    </lineage>
</organism>